<sequence>KIKNICDCLIKSASEDNYKCPCDNISSNSELSGVFDKFKKCNEKNVSSANGVSNTSPHKFKNLLDIYHYNCYLNVLKEILSVKDTTTLCGINVSEHKESVKKILTYIEVTQKIGKITLSSVRLTSSIVAFVMKLFLSMMKNISFKEIVLPLCVSLSVTIILIFIFYQVDIIYALGPCLHKCNKKKKIIQNCNEELQYRPFPHNVSLYENVRRKNYYIVY</sequence>
<reference evidence="3" key="1">
    <citation type="submission" date="2017-04" db="EMBL/GenBank/DDBJ databases">
        <title>Plasmodium gonderi genome.</title>
        <authorList>
            <person name="Arisue N."/>
            <person name="Honma H."/>
            <person name="Kawai S."/>
            <person name="Tougan T."/>
            <person name="Tanabe K."/>
            <person name="Horii T."/>
        </authorList>
    </citation>
    <scope>NUCLEOTIDE SEQUENCE [LARGE SCALE GENOMIC DNA]</scope>
    <source>
        <strain evidence="3">ATCC 30045</strain>
    </source>
</reference>
<proteinExistence type="predicted"/>
<feature type="non-terminal residue" evidence="2">
    <location>
        <position position="1"/>
    </location>
</feature>
<evidence type="ECO:0000313" key="3">
    <source>
        <dbReference type="Proteomes" id="UP000195521"/>
    </source>
</evidence>
<feature type="transmembrane region" description="Helical" evidence="1">
    <location>
        <begin position="148"/>
        <end position="168"/>
    </location>
</feature>
<keyword evidence="3" id="KW-1185">Reference proteome</keyword>
<dbReference type="OrthoDB" id="10290144at2759"/>
<dbReference type="RefSeq" id="XP_028547275.1">
    <property type="nucleotide sequence ID" value="XM_028691474.1"/>
</dbReference>
<feature type="transmembrane region" description="Helical" evidence="1">
    <location>
        <begin position="116"/>
        <end position="136"/>
    </location>
</feature>
<keyword evidence="1" id="KW-0812">Transmembrane</keyword>
<dbReference type="EMBL" id="BDQF01000632">
    <property type="protein sequence ID" value="GAW84686.1"/>
    <property type="molecule type" value="Genomic_DNA"/>
</dbReference>
<evidence type="ECO:0000313" key="2">
    <source>
        <dbReference type="EMBL" id="GAW84686.1"/>
    </source>
</evidence>
<dbReference type="AlphaFoldDB" id="A0A1Y1JPY3"/>
<gene>
    <name evidence="2" type="ORF">PGO_004405</name>
</gene>
<dbReference type="Proteomes" id="UP000195521">
    <property type="component" value="Unassembled WGS sequence"/>
</dbReference>
<evidence type="ECO:0000256" key="1">
    <source>
        <dbReference type="SAM" id="Phobius"/>
    </source>
</evidence>
<protein>
    <submittedName>
        <fullName evidence="2">Variable surface protein</fullName>
    </submittedName>
</protein>
<keyword evidence="1" id="KW-0472">Membrane</keyword>
<dbReference type="GeneID" id="39745494"/>
<comment type="caution">
    <text evidence="2">The sequence shown here is derived from an EMBL/GenBank/DDBJ whole genome shotgun (WGS) entry which is preliminary data.</text>
</comment>
<name>A0A1Y1JPY3_PLAGO</name>
<accession>A0A1Y1JPY3</accession>
<keyword evidence="1" id="KW-1133">Transmembrane helix</keyword>
<organism evidence="2 3">
    <name type="scientific">Plasmodium gonderi</name>
    <dbReference type="NCBI Taxonomy" id="77519"/>
    <lineage>
        <taxon>Eukaryota</taxon>
        <taxon>Sar</taxon>
        <taxon>Alveolata</taxon>
        <taxon>Apicomplexa</taxon>
        <taxon>Aconoidasida</taxon>
        <taxon>Haemosporida</taxon>
        <taxon>Plasmodiidae</taxon>
        <taxon>Plasmodium</taxon>
        <taxon>Plasmodium (Plasmodium)</taxon>
    </lineage>
</organism>